<name>A0A8S9HQW3_BRACR</name>
<accession>A0A8S9HQW3</accession>
<dbReference type="PANTHER" id="PTHR33240">
    <property type="entry name" value="OS08G0508500 PROTEIN"/>
    <property type="match status" value="1"/>
</dbReference>
<evidence type="ECO:0000313" key="2">
    <source>
        <dbReference type="EMBL" id="KAF2560705.1"/>
    </source>
</evidence>
<feature type="compositionally biased region" description="Basic and acidic residues" evidence="1">
    <location>
        <begin position="51"/>
        <end position="60"/>
    </location>
</feature>
<gene>
    <name evidence="3" type="ORF">F2Q68_00010013</name>
    <name evidence="2" type="ORF">F2Q70_00017063</name>
</gene>
<comment type="caution">
    <text evidence="2">The sequence shown here is derived from an EMBL/GenBank/DDBJ whole genome shotgun (WGS) entry which is preliminary data.</text>
</comment>
<reference evidence="2" key="1">
    <citation type="submission" date="2019-12" db="EMBL/GenBank/DDBJ databases">
        <title>Genome sequencing and annotation of Brassica cretica.</title>
        <authorList>
            <person name="Studholme D.J."/>
            <person name="Sarris P.F."/>
        </authorList>
    </citation>
    <scope>NUCLEOTIDE SEQUENCE</scope>
    <source>
        <strain evidence="3">PFS-001/15</strain>
        <strain evidence="2">PFS-102/07</strain>
        <tissue evidence="2">Leaf</tissue>
    </source>
</reference>
<evidence type="ECO:0000256" key="1">
    <source>
        <dbReference type="SAM" id="MobiDB-lite"/>
    </source>
</evidence>
<dbReference type="EMBL" id="QGKW02000717">
    <property type="protein sequence ID" value="KAF2598200.1"/>
    <property type="molecule type" value="Genomic_DNA"/>
</dbReference>
<feature type="compositionally biased region" description="Basic residues" evidence="1">
    <location>
        <begin position="119"/>
        <end position="130"/>
    </location>
</feature>
<protein>
    <recommendedName>
        <fullName evidence="4">Reverse transcriptase domain-containing protein</fullName>
    </recommendedName>
</protein>
<sequence length="326" mass="37991">MKDYGRRAVPRLGAGKMGRGCHEPVQGPTKTMTKRRPDKTKATETRSPIKIQEKGRKQEPRQMGQQVKWPKEMKALDSFQNPNRWCDFHNDHVHKMEDCVALRIEVNELLKKGHLQENKRRKPHSRKEKYQKRQEWAGRPKRLLLGTYEISFTAKEQEKVIAPHHDVLVISLTVENCLVRRILVDNRSSTNIIFQTAYHDLGLEEGALTRKFTPLIGWKSGFARWMMEARWIDQKYDRMGDMMECKLLVVVHSQPNQLMIEVDRDGALLAGCVSLSSFANKLEWKDVGLRTPQDSMERRLDKSRCFGAASHKLKRLRTIVLRKLEN</sequence>
<dbReference type="Proteomes" id="UP000712281">
    <property type="component" value="Unassembled WGS sequence"/>
</dbReference>
<evidence type="ECO:0000313" key="3">
    <source>
        <dbReference type="EMBL" id="KAF2598200.1"/>
    </source>
</evidence>
<feature type="region of interest" description="Disordered" evidence="1">
    <location>
        <begin position="114"/>
        <end position="135"/>
    </location>
</feature>
<dbReference type="AlphaFoldDB" id="A0A8S9HQW3"/>
<dbReference type="PANTHER" id="PTHR33240:SF8">
    <property type="entry name" value="OS03G0439900 PROTEIN"/>
    <property type="match status" value="1"/>
</dbReference>
<organism evidence="2">
    <name type="scientific">Brassica cretica</name>
    <name type="common">Mustard</name>
    <dbReference type="NCBI Taxonomy" id="69181"/>
    <lineage>
        <taxon>Eukaryota</taxon>
        <taxon>Viridiplantae</taxon>
        <taxon>Streptophyta</taxon>
        <taxon>Embryophyta</taxon>
        <taxon>Tracheophyta</taxon>
        <taxon>Spermatophyta</taxon>
        <taxon>Magnoliopsida</taxon>
        <taxon>eudicotyledons</taxon>
        <taxon>Gunneridae</taxon>
        <taxon>Pentapetalae</taxon>
        <taxon>rosids</taxon>
        <taxon>malvids</taxon>
        <taxon>Brassicales</taxon>
        <taxon>Brassicaceae</taxon>
        <taxon>Brassiceae</taxon>
        <taxon>Brassica</taxon>
    </lineage>
</organism>
<proteinExistence type="predicted"/>
<feature type="region of interest" description="Disordered" evidence="1">
    <location>
        <begin position="1"/>
        <end position="67"/>
    </location>
</feature>
<evidence type="ECO:0008006" key="4">
    <source>
        <dbReference type="Google" id="ProtNLM"/>
    </source>
</evidence>
<dbReference type="EMBL" id="QGKY02001250">
    <property type="protein sequence ID" value="KAF2560705.1"/>
    <property type="molecule type" value="Genomic_DNA"/>
</dbReference>